<name>A0A6J5NNB4_9CAUD</name>
<evidence type="ECO:0000313" key="1">
    <source>
        <dbReference type="EMBL" id="CAB4161320.1"/>
    </source>
</evidence>
<reference evidence="1" key="1">
    <citation type="submission" date="2020-04" db="EMBL/GenBank/DDBJ databases">
        <authorList>
            <person name="Chiriac C."/>
            <person name="Salcher M."/>
            <person name="Ghai R."/>
            <person name="Kavagutti S V."/>
        </authorList>
    </citation>
    <scope>NUCLEOTIDE SEQUENCE</scope>
</reference>
<gene>
    <name evidence="1" type="ORF">UFOVP773_44</name>
</gene>
<sequence>MITLELEIAEVNAVLNALGQMPFVQVQALIAKIQGQAAPQVEQKAEKTE</sequence>
<protein>
    <submittedName>
        <fullName evidence="1">Uncharacterized protein</fullName>
    </submittedName>
</protein>
<organism evidence="1">
    <name type="scientific">uncultured Caudovirales phage</name>
    <dbReference type="NCBI Taxonomy" id="2100421"/>
    <lineage>
        <taxon>Viruses</taxon>
        <taxon>Duplodnaviria</taxon>
        <taxon>Heunggongvirae</taxon>
        <taxon>Uroviricota</taxon>
        <taxon>Caudoviricetes</taxon>
        <taxon>Peduoviridae</taxon>
        <taxon>Maltschvirus</taxon>
        <taxon>Maltschvirus maltsch</taxon>
    </lineage>
</organism>
<dbReference type="EMBL" id="LR796702">
    <property type="protein sequence ID" value="CAB4161320.1"/>
    <property type="molecule type" value="Genomic_DNA"/>
</dbReference>
<accession>A0A6J5NNB4</accession>
<proteinExistence type="predicted"/>